<accession>A0A484RH29</accession>
<reference evidence="1" key="1">
    <citation type="submission" date="2019-03" db="EMBL/GenBank/DDBJ databases">
        <authorList>
            <person name="Danneels B."/>
        </authorList>
    </citation>
    <scope>NUCLEOTIDE SEQUENCE</scope>
</reference>
<sequence length="43" mass="4819">MAWPFRDGERHFHVKVSGDRQVSDGGVLRDWALGGVGVILKNR</sequence>
<organism evidence="1">
    <name type="scientific">plant metagenome</name>
    <dbReference type="NCBI Taxonomy" id="1297885"/>
    <lineage>
        <taxon>unclassified sequences</taxon>
        <taxon>metagenomes</taxon>
        <taxon>organismal metagenomes</taxon>
    </lineage>
</organism>
<evidence type="ECO:0000313" key="2">
    <source>
        <dbReference type="EMBL" id="VFR60071.1"/>
    </source>
</evidence>
<dbReference type="Gene3D" id="3.40.190.10">
    <property type="entry name" value="Periplasmic binding protein-like II"/>
    <property type="match status" value="1"/>
</dbReference>
<dbReference type="EMBL" id="CAADIG010000025">
    <property type="protein sequence ID" value="VFR49598.1"/>
    <property type="molecule type" value="Genomic_DNA"/>
</dbReference>
<dbReference type="EMBL" id="CAADID010000007">
    <property type="protein sequence ID" value="VFR60071.1"/>
    <property type="molecule type" value="Genomic_DNA"/>
</dbReference>
<dbReference type="AlphaFoldDB" id="A0A484RH29"/>
<protein>
    <submittedName>
        <fullName evidence="1">Uncharacterized protein</fullName>
    </submittedName>
</protein>
<proteinExistence type="predicted"/>
<name>A0A484RH29_9ZZZZ</name>
<evidence type="ECO:0000313" key="1">
    <source>
        <dbReference type="EMBL" id="VFR49598.1"/>
    </source>
</evidence>
<gene>
    <name evidence="1" type="ORF">ANT2_2601</name>
    <name evidence="2" type="ORF">ANT3_2603</name>
</gene>